<sequence>MKKGFLILLVILILTACRSKEEAQEKTSDVKETGEVQEVTITGYSGDNPEDFKFEPEEVTVSQGDTVKLTLKSNDEIEHGITLYGINQQLKDGETVEFIAEEKGEFAGQCSVFCGPGHGVMNFNLIVK</sequence>
<reference evidence="1" key="1">
    <citation type="submission" date="2020-09" db="EMBL/GenBank/DDBJ databases">
        <title>A novel bacterium of genus Bacillus, isolated from South China Sea.</title>
        <authorList>
            <person name="Huang H."/>
            <person name="Mo K."/>
            <person name="Hu Y."/>
        </authorList>
    </citation>
    <scope>NUCLEOTIDE SEQUENCE</scope>
    <source>
        <strain evidence="1">IB182487</strain>
    </source>
</reference>
<dbReference type="SUPFAM" id="SSF49503">
    <property type="entry name" value="Cupredoxins"/>
    <property type="match status" value="1"/>
</dbReference>
<proteinExistence type="predicted"/>
<comment type="caution">
    <text evidence="1">The sequence shown here is derived from an EMBL/GenBank/DDBJ whole genome shotgun (WGS) entry which is preliminary data.</text>
</comment>
<dbReference type="Gene3D" id="2.60.40.420">
    <property type="entry name" value="Cupredoxins - blue copper proteins"/>
    <property type="match status" value="1"/>
</dbReference>
<evidence type="ECO:0000313" key="2">
    <source>
        <dbReference type="Proteomes" id="UP000626844"/>
    </source>
</evidence>
<name>A0A926NGS1_9BACI</name>
<dbReference type="PROSITE" id="PS51257">
    <property type="entry name" value="PROKAR_LIPOPROTEIN"/>
    <property type="match status" value="1"/>
</dbReference>
<protein>
    <submittedName>
        <fullName evidence="1">Cupredoxin domain-containing protein</fullName>
    </submittedName>
</protein>
<keyword evidence="2" id="KW-1185">Reference proteome</keyword>
<evidence type="ECO:0000313" key="1">
    <source>
        <dbReference type="EMBL" id="MBD1379733.1"/>
    </source>
</evidence>
<accession>A0A926NGS1</accession>
<dbReference type="EMBL" id="JACXAI010000005">
    <property type="protein sequence ID" value="MBD1379733.1"/>
    <property type="molecule type" value="Genomic_DNA"/>
</dbReference>
<gene>
    <name evidence="1" type="ORF">IC621_05770</name>
</gene>
<dbReference type="AlphaFoldDB" id="A0A926NGS1"/>
<dbReference type="InterPro" id="IPR008972">
    <property type="entry name" value="Cupredoxin"/>
</dbReference>
<dbReference type="Proteomes" id="UP000626844">
    <property type="component" value="Unassembled WGS sequence"/>
</dbReference>
<organism evidence="1 2">
    <name type="scientific">Metabacillus arenae</name>
    <dbReference type="NCBI Taxonomy" id="2771434"/>
    <lineage>
        <taxon>Bacteria</taxon>
        <taxon>Bacillati</taxon>
        <taxon>Bacillota</taxon>
        <taxon>Bacilli</taxon>
        <taxon>Bacillales</taxon>
        <taxon>Bacillaceae</taxon>
        <taxon>Metabacillus</taxon>
    </lineage>
</organism>
<dbReference type="RefSeq" id="WP_191156656.1">
    <property type="nucleotide sequence ID" value="NZ_JACXAI010000005.1"/>
</dbReference>